<dbReference type="Proteomes" id="UP000299102">
    <property type="component" value="Unassembled WGS sequence"/>
</dbReference>
<gene>
    <name evidence="1" type="ORF">EVAR_21118_1</name>
</gene>
<sequence>MARDTNCRSLYGRSVGNSIIISRVRDYRNELGRGNRILIFNNDRARRRPGAPFTGAPARNSEMCGGAPTLIKSRRGSSHRRTNQPVRGFVQLTISAEELYVRLHPESGPSGRYTLLQRVLFNRHKNMGRRARRLISACAGAIGASAARDGLFSYV</sequence>
<name>A0A4C1VW41_EUMVA</name>
<protein>
    <submittedName>
        <fullName evidence="1">Uncharacterized protein</fullName>
    </submittedName>
</protein>
<organism evidence="1 2">
    <name type="scientific">Eumeta variegata</name>
    <name type="common">Bagworm moth</name>
    <name type="synonym">Eumeta japonica</name>
    <dbReference type="NCBI Taxonomy" id="151549"/>
    <lineage>
        <taxon>Eukaryota</taxon>
        <taxon>Metazoa</taxon>
        <taxon>Ecdysozoa</taxon>
        <taxon>Arthropoda</taxon>
        <taxon>Hexapoda</taxon>
        <taxon>Insecta</taxon>
        <taxon>Pterygota</taxon>
        <taxon>Neoptera</taxon>
        <taxon>Endopterygota</taxon>
        <taxon>Lepidoptera</taxon>
        <taxon>Glossata</taxon>
        <taxon>Ditrysia</taxon>
        <taxon>Tineoidea</taxon>
        <taxon>Psychidae</taxon>
        <taxon>Oiketicinae</taxon>
        <taxon>Eumeta</taxon>
    </lineage>
</organism>
<comment type="caution">
    <text evidence="1">The sequence shown here is derived from an EMBL/GenBank/DDBJ whole genome shotgun (WGS) entry which is preliminary data.</text>
</comment>
<evidence type="ECO:0000313" key="2">
    <source>
        <dbReference type="Proteomes" id="UP000299102"/>
    </source>
</evidence>
<accession>A0A4C1VW41</accession>
<keyword evidence="2" id="KW-1185">Reference proteome</keyword>
<dbReference type="EMBL" id="BGZK01000412">
    <property type="protein sequence ID" value="GBP42114.1"/>
    <property type="molecule type" value="Genomic_DNA"/>
</dbReference>
<reference evidence="1 2" key="1">
    <citation type="journal article" date="2019" name="Commun. Biol.">
        <title>The bagworm genome reveals a unique fibroin gene that provides high tensile strength.</title>
        <authorList>
            <person name="Kono N."/>
            <person name="Nakamura H."/>
            <person name="Ohtoshi R."/>
            <person name="Tomita M."/>
            <person name="Numata K."/>
            <person name="Arakawa K."/>
        </authorList>
    </citation>
    <scope>NUCLEOTIDE SEQUENCE [LARGE SCALE GENOMIC DNA]</scope>
</reference>
<proteinExistence type="predicted"/>
<dbReference type="AlphaFoldDB" id="A0A4C1VW41"/>
<evidence type="ECO:0000313" key="1">
    <source>
        <dbReference type="EMBL" id="GBP42114.1"/>
    </source>
</evidence>